<name>U4L9B1_PYROM</name>
<gene>
    <name evidence="1" type="ORF">PCON_09749</name>
</gene>
<proteinExistence type="predicted"/>
<sequence length="90" mass="10239">MGGVRHPMIFNQDNRKADFSLIVGILSCSPRNNSMPHKSFVYIRFRCRNVARTKNFSGSNHKQSQLQLDGQKAISLNSIYISYTDAPTYV</sequence>
<dbReference type="Proteomes" id="UP000018144">
    <property type="component" value="Unassembled WGS sequence"/>
</dbReference>
<evidence type="ECO:0000313" key="2">
    <source>
        <dbReference type="Proteomes" id="UP000018144"/>
    </source>
</evidence>
<evidence type="ECO:0000313" key="1">
    <source>
        <dbReference type="EMBL" id="CCX10156.1"/>
    </source>
</evidence>
<protein>
    <submittedName>
        <fullName evidence="1">Uncharacterized protein</fullName>
    </submittedName>
</protein>
<accession>U4L9B1</accession>
<organism evidence="1 2">
    <name type="scientific">Pyronema omphalodes (strain CBS 100304)</name>
    <name type="common">Pyronema confluens</name>
    <dbReference type="NCBI Taxonomy" id="1076935"/>
    <lineage>
        <taxon>Eukaryota</taxon>
        <taxon>Fungi</taxon>
        <taxon>Dikarya</taxon>
        <taxon>Ascomycota</taxon>
        <taxon>Pezizomycotina</taxon>
        <taxon>Pezizomycetes</taxon>
        <taxon>Pezizales</taxon>
        <taxon>Pyronemataceae</taxon>
        <taxon>Pyronema</taxon>
    </lineage>
</organism>
<keyword evidence="2" id="KW-1185">Reference proteome</keyword>
<reference evidence="1 2" key="1">
    <citation type="journal article" date="2013" name="PLoS Genet.">
        <title>The genome and development-dependent transcriptomes of Pyronema confluens: a window into fungal evolution.</title>
        <authorList>
            <person name="Traeger S."/>
            <person name="Altegoer F."/>
            <person name="Freitag M."/>
            <person name="Gabaldon T."/>
            <person name="Kempken F."/>
            <person name="Kumar A."/>
            <person name="Marcet-Houben M."/>
            <person name="Poggeler S."/>
            <person name="Stajich J.E."/>
            <person name="Nowrousian M."/>
        </authorList>
    </citation>
    <scope>NUCLEOTIDE SEQUENCE [LARGE SCALE GENOMIC DNA]</scope>
    <source>
        <strain evidence="2">CBS 100304</strain>
        <tissue evidence="1">Vegetative mycelium</tissue>
    </source>
</reference>
<dbReference type="EMBL" id="HF935514">
    <property type="protein sequence ID" value="CCX10156.1"/>
    <property type="molecule type" value="Genomic_DNA"/>
</dbReference>
<dbReference type="AlphaFoldDB" id="U4L9B1"/>